<dbReference type="EMBL" id="JANUGQ010000012">
    <property type="protein sequence ID" value="MCS0637044.1"/>
    <property type="molecule type" value="Genomic_DNA"/>
</dbReference>
<name>A0ABT2CI04_9ACTN</name>
<keyword evidence="3" id="KW-1185">Reference proteome</keyword>
<feature type="compositionally biased region" description="Low complexity" evidence="1">
    <location>
        <begin position="43"/>
        <end position="57"/>
    </location>
</feature>
<protein>
    <recommendedName>
        <fullName evidence="4">Lipoprotein</fullName>
    </recommendedName>
</protein>
<evidence type="ECO:0000313" key="2">
    <source>
        <dbReference type="EMBL" id="MCS0637044.1"/>
    </source>
</evidence>
<evidence type="ECO:0008006" key="4">
    <source>
        <dbReference type="Google" id="ProtNLM"/>
    </source>
</evidence>
<proteinExistence type="predicted"/>
<organism evidence="2 3">
    <name type="scientific">Streptomyces pyxinae</name>
    <dbReference type="NCBI Taxonomy" id="2970734"/>
    <lineage>
        <taxon>Bacteria</taxon>
        <taxon>Bacillati</taxon>
        <taxon>Actinomycetota</taxon>
        <taxon>Actinomycetes</taxon>
        <taxon>Kitasatosporales</taxon>
        <taxon>Streptomycetaceae</taxon>
        <taxon>Streptomyces</taxon>
    </lineage>
</organism>
<comment type="caution">
    <text evidence="2">The sequence shown here is derived from an EMBL/GenBank/DDBJ whole genome shotgun (WGS) entry which is preliminary data.</text>
</comment>
<dbReference type="PROSITE" id="PS51257">
    <property type="entry name" value="PROKAR_LIPOPROTEIN"/>
    <property type="match status" value="1"/>
</dbReference>
<feature type="region of interest" description="Disordered" evidence="1">
    <location>
        <begin position="33"/>
        <end position="76"/>
    </location>
</feature>
<evidence type="ECO:0000256" key="1">
    <source>
        <dbReference type="SAM" id="MobiDB-lite"/>
    </source>
</evidence>
<dbReference type="Proteomes" id="UP001431313">
    <property type="component" value="Unassembled WGS sequence"/>
</dbReference>
<feature type="compositionally biased region" description="Basic and acidic residues" evidence="1">
    <location>
        <begin position="59"/>
        <end position="76"/>
    </location>
</feature>
<evidence type="ECO:0000313" key="3">
    <source>
        <dbReference type="Proteomes" id="UP001431313"/>
    </source>
</evidence>
<dbReference type="RefSeq" id="WP_258788307.1">
    <property type="nucleotide sequence ID" value="NZ_JANUGQ010000012.1"/>
</dbReference>
<reference evidence="2" key="1">
    <citation type="submission" date="2022-08" db="EMBL/GenBank/DDBJ databases">
        <authorList>
            <person name="Somphong A."/>
            <person name="Phongsopitanun W."/>
        </authorList>
    </citation>
    <scope>NUCLEOTIDE SEQUENCE</scope>
    <source>
        <strain evidence="2">LP05-1</strain>
    </source>
</reference>
<sequence length="168" mass="17664">MGELNRAFPCRPRWLTPSILGLTLTLGLSGCTDGDSTPPSTRSHASSAKPTPSSTSSGRPEHIEGETVTRAPKPLDGKAVLKEASRTGSAALPLRNIGSGRLGIQVNCQGKGTLTVAVTPIGLSFPLACVDYEVSSTYNEIHLKRARSEGAIQISAPTTVRWALTVEQ</sequence>
<accession>A0ABT2CI04</accession>
<gene>
    <name evidence="2" type="ORF">NX801_15505</name>
</gene>